<sequence length="252" mass="27387">MTGSRIALMLHDVLAVGQDPDDSGFPGAAAAHYKIGQRLLDELAAHPMARCAELTFDDGGVNAVRVVAPILERHGLRGTFLVTTSKIGEPGFLDTGDIERLAQHGHLVGSHSHSHPERMPDLPRESALAEWRTSAEILERIVGHPVTIGSVPNGFADDVVVETAAAAGIRVLYTSVPTARRRRHAGVELVGRFAVLRTHDRDRVTALLAGRWAPRARQQVRWYGLAVPKRILGPAYPAVHARIHRVLARGSR</sequence>
<dbReference type="InterPro" id="IPR051398">
    <property type="entry name" value="Polysacch_Deacetylase"/>
</dbReference>
<dbReference type="SUPFAM" id="SSF88713">
    <property type="entry name" value="Glycoside hydrolase/deacetylase"/>
    <property type="match status" value="1"/>
</dbReference>
<dbReference type="RefSeq" id="WP_343947028.1">
    <property type="nucleotide sequence ID" value="NZ_BAAAHP010000340.1"/>
</dbReference>
<keyword evidence="2" id="KW-0732">Signal</keyword>
<dbReference type="PANTHER" id="PTHR34216">
    <property type="match status" value="1"/>
</dbReference>
<evidence type="ECO:0000256" key="1">
    <source>
        <dbReference type="ARBA" id="ARBA00004613"/>
    </source>
</evidence>
<evidence type="ECO:0000313" key="4">
    <source>
        <dbReference type="EMBL" id="GAA0909282.1"/>
    </source>
</evidence>
<dbReference type="EMBL" id="BAAAHP010000340">
    <property type="protein sequence ID" value="GAA0909282.1"/>
    <property type="molecule type" value="Genomic_DNA"/>
</dbReference>
<dbReference type="Gene3D" id="3.20.20.370">
    <property type="entry name" value="Glycoside hydrolase/deacetylase"/>
    <property type="match status" value="1"/>
</dbReference>
<accession>A0ABN1NJQ4</accession>
<name>A0ABN1NJQ4_9PSEU</name>
<organism evidence="4 5">
    <name type="scientific">Pseudonocardia zijingensis</name>
    <dbReference type="NCBI Taxonomy" id="153376"/>
    <lineage>
        <taxon>Bacteria</taxon>
        <taxon>Bacillati</taxon>
        <taxon>Actinomycetota</taxon>
        <taxon>Actinomycetes</taxon>
        <taxon>Pseudonocardiales</taxon>
        <taxon>Pseudonocardiaceae</taxon>
        <taxon>Pseudonocardia</taxon>
    </lineage>
</organism>
<comment type="subcellular location">
    <subcellularLocation>
        <location evidence="1">Secreted</location>
    </subcellularLocation>
</comment>
<dbReference type="Pfam" id="PF01522">
    <property type="entry name" value="Polysacc_deac_1"/>
    <property type="match status" value="1"/>
</dbReference>
<protein>
    <recommendedName>
        <fullName evidence="3">NodB homology domain-containing protein</fullName>
    </recommendedName>
</protein>
<feature type="domain" description="NodB homology" evidence="3">
    <location>
        <begin position="50"/>
        <end position="252"/>
    </location>
</feature>
<evidence type="ECO:0000256" key="2">
    <source>
        <dbReference type="ARBA" id="ARBA00022729"/>
    </source>
</evidence>
<dbReference type="InterPro" id="IPR011330">
    <property type="entry name" value="Glyco_hydro/deAcase_b/a-brl"/>
</dbReference>
<dbReference type="InterPro" id="IPR002509">
    <property type="entry name" value="NODB_dom"/>
</dbReference>
<comment type="caution">
    <text evidence="4">The sequence shown here is derived from an EMBL/GenBank/DDBJ whole genome shotgun (WGS) entry which is preliminary data.</text>
</comment>
<gene>
    <name evidence="4" type="ORF">GCM10009559_79100</name>
</gene>
<evidence type="ECO:0000313" key="5">
    <source>
        <dbReference type="Proteomes" id="UP001499967"/>
    </source>
</evidence>
<keyword evidence="5" id="KW-1185">Reference proteome</keyword>
<dbReference type="CDD" id="cd10918">
    <property type="entry name" value="CE4_NodB_like_5s_6s"/>
    <property type="match status" value="1"/>
</dbReference>
<dbReference type="Proteomes" id="UP001499967">
    <property type="component" value="Unassembled WGS sequence"/>
</dbReference>
<proteinExistence type="predicted"/>
<reference evidence="4 5" key="1">
    <citation type="journal article" date="2019" name="Int. J. Syst. Evol. Microbiol.">
        <title>The Global Catalogue of Microorganisms (GCM) 10K type strain sequencing project: providing services to taxonomists for standard genome sequencing and annotation.</title>
        <authorList>
            <consortium name="The Broad Institute Genomics Platform"/>
            <consortium name="The Broad Institute Genome Sequencing Center for Infectious Disease"/>
            <person name="Wu L."/>
            <person name="Ma J."/>
        </authorList>
    </citation>
    <scope>NUCLEOTIDE SEQUENCE [LARGE SCALE GENOMIC DNA]</scope>
    <source>
        <strain evidence="4 5">JCM 11117</strain>
    </source>
</reference>
<dbReference type="PROSITE" id="PS51677">
    <property type="entry name" value="NODB"/>
    <property type="match status" value="1"/>
</dbReference>
<evidence type="ECO:0000259" key="3">
    <source>
        <dbReference type="PROSITE" id="PS51677"/>
    </source>
</evidence>
<dbReference type="PANTHER" id="PTHR34216:SF3">
    <property type="entry name" value="POLY-BETA-1,6-N-ACETYL-D-GLUCOSAMINE N-DEACETYLASE"/>
    <property type="match status" value="1"/>
</dbReference>